<dbReference type="PANTHER" id="PTHR21368">
    <property type="entry name" value="50S RIBOSOMAL PROTEIN L9"/>
    <property type="match status" value="1"/>
</dbReference>
<feature type="non-terminal residue" evidence="2">
    <location>
        <position position="97"/>
    </location>
</feature>
<dbReference type="GO" id="GO:0005840">
    <property type="term" value="C:ribosome"/>
    <property type="evidence" value="ECO:0007669"/>
    <property type="project" value="InterPro"/>
</dbReference>
<dbReference type="EMBL" id="WBMZ01014297">
    <property type="protein sequence ID" value="NXY24401.1"/>
    <property type="molecule type" value="Genomic_DNA"/>
</dbReference>
<dbReference type="GO" id="GO:0003735">
    <property type="term" value="F:structural constituent of ribosome"/>
    <property type="evidence" value="ECO:0007669"/>
    <property type="project" value="InterPro"/>
</dbReference>
<dbReference type="GO" id="GO:0006412">
    <property type="term" value="P:translation"/>
    <property type="evidence" value="ECO:0007669"/>
    <property type="project" value="InterPro"/>
</dbReference>
<evidence type="ECO:0000259" key="1">
    <source>
        <dbReference type="Pfam" id="PF22078"/>
    </source>
</evidence>
<evidence type="ECO:0000313" key="3">
    <source>
        <dbReference type="Proteomes" id="UP000658642"/>
    </source>
</evidence>
<protein>
    <submittedName>
        <fullName evidence="2">RM09 protein</fullName>
    </submittedName>
</protein>
<organism evidence="2 3">
    <name type="scientific">Atrichornis clamosus</name>
    <dbReference type="NCBI Taxonomy" id="449594"/>
    <lineage>
        <taxon>Eukaryota</taxon>
        <taxon>Metazoa</taxon>
        <taxon>Chordata</taxon>
        <taxon>Craniata</taxon>
        <taxon>Vertebrata</taxon>
        <taxon>Euteleostomi</taxon>
        <taxon>Archelosauria</taxon>
        <taxon>Archosauria</taxon>
        <taxon>Dinosauria</taxon>
        <taxon>Saurischia</taxon>
        <taxon>Theropoda</taxon>
        <taxon>Coelurosauria</taxon>
        <taxon>Aves</taxon>
        <taxon>Neognathae</taxon>
        <taxon>Neoaves</taxon>
        <taxon>Telluraves</taxon>
        <taxon>Australaves</taxon>
        <taxon>Passeriformes</taxon>
        <taxon>Menuridae</taxon>
        <taxon>Atrichornis</taxon>
    </lineage>
</organism>
<sequence length="97" mass="11024">FPPFPPFPEPGAHPGASFPLSQTLEFLRRCRLEVGMKNNVQWELTPEIVARHFLRNLRVLVPPHALRLPEEPVRRWGPSWCDVTVRAPRPGIIPGSS</sequence>
<feature type="non-terminal residue" evidence="2">
    <location>
        <position position="1"/>
    </location>
</feature>
<accession>A0A852PKX8</accession>
<dbReference type="Proteomes" id="UP000658642">
    <property type="component" value="Unassembled WGS sequence"/>
</dbReference>
<keyword evidence="3" id="KW-1185">Reference proteome</keyword>
<proteinExistence type="predicted"/>
<evidence type="ECO:0000313" key="2">
    <source>
        <dbReference type="EMBL" id="NXY24401.1"/>
    </source>
</evidence>
<comment type="caution">
    <text evidence="2">The sequence shown here is derived from an EMBL/GenBank/DDBJ whole genome shotgun (WGS) entry which is preliminary data.</text>
</comment>
<name>A0A852PKX8_9PASS</name>
<gene>
    <name evidence="2" type="primary">Mrpl9</name>
    <name evidence="2" type="ORF">ATRCLA_R11749</name>
</gene>
<dbReference type="InterPro" id="IPR054302">
    <property type="entry name" value="Ribosomal_bL9m_C"/>
</dbReference>
<dbReference type="InterPro" id="IPR000244">
    <property type="entry name" value="Ribosomal_bL9"/>
</dbReference>
<feature type="domain" description="Large ribosomal subunit protein bL9m C-terminal" evidence="1">
    <location>
        <begin position="22"/>
        <end position="86"/>
    </location>
</feature>
<dbReference type="Pfam" id="PF22078">
    <property type="entry name" value="Ribosomal_bL9m_C"/>
    <property type="match status" value="1"/>
</dbReference>
<dbReference type="OrthoDB" id="5555409at2759"/>
<dbReference type="AlphaFoldDB" id="A0A852PKX8"/>
<reference evidence="2" key="1">
    <citation type="submission" date="2020-02" db="EMBL/GenBank/DDBJ databases">
        <title>Bird 10,000 Genomes (B10K) Project - Family phase.</title>
        <authorList>
            <person name="Zhang G."/>
        </authorList>
    </citation>
    <scope>NUCLEOTIDE SEQUENCE</scope>
    <source>
        <strain evidence="2">B10K-DU-029-61</strain>
        <tissue evidence="2">Blood</tissue>
    </source>
</reference>